<evidence type="ECO:0000313" key="2">
    <source>
        <dbReference type="Proteomes" id="UP000018420"/>
    </source>
</evidence>
<reference evidence="1 2" key="1">
    <citation type="submission" date="2013-05" db="EMBL/GenBank/DDBJ databases">
        <title>Genome assembly of Acinetobacter junii MTCC 11364.</title>
        <authorList>
            <person name="Khatri I."/>
            <person name="Singh N.K."/>
            <person name="Subramanian S."/>
            <person name="Mayilraj S."/>
        </authorList>
    </citation>
    <scope>NUCLEOTIDE SEQUENCE [LARGE SCALE GENOMIC DNA]</scope>
    <source>
        <strain evidence="1 2">MTCC 11364</strain>
    </source>
</reference>
<name>S7XM50_ACIJU</name>
<gene>
    <name evidence="1" type="ORF">L292_1756</name>
</gene>
<dbReference type="AlphaFoldDB" id="S7XM50"/>
<dbReference type="EMBL" id="ASYZ01000235">
    <property type="protein sequence ID" value="EPR80179.1"/>
    <property type="molecule type" value="Genomic_DNA"/>
</dbReference>
<protein>
    <submittedName>
        <fullName evidence="1">Uncharacterized protein</fullName>
    </submittedName>
</protein>
<sequence>MAPTRIAPVIPISKLNKKHNVPKSEVIAKVRKPANVLVLCLLLLRSRSKPINNPQPKDTAKIIISWLNDVFCIE</sequence>
<organism evidence="1 2">
    <name type="scientific">Acinetobacter junii CIP 107470 = MTCC 11364</name>
    <dbReference type="NCBI Taxonomy" id="1217666"/>
    <lineage>
        <taxon>Bacteria</taxon>
        <taxon>Pseudomonadati</taxon>
        <taxon>Pseudomonadota</taxon>
        <taxon>Gammaproteobacteria</taxon>
        <taxon>Moraxellales</taxon>
        <taxon>Moraxellaceae</taxon>
        <taxon>Acinetobacter</taxon>
    </lineage>
</organism>
<evidence type="ECO:0000313" key="1">
    <source>
        <dbReference type="EMBL" id="EPR80179.1"/>
    </source>
</evidence>
<dbReference type="PATRIC" id="fig|1330047.3.peg.3371"/>
<accession>S7XM50</accession>
<comment type="caution">
    <text evidence="1">The sequence shown here is derived from an EMBL/GenBank/DDBJ whole genome shotgun (WGS) entry which is preliminary data.</text>
</comment>
<proteinExistence type="predicted"/>
<dbReference type="Proteomes" id="UP000018420">
    <property type="component" value="Unassembled WGS sequence"/>
</dbReference>